<dbReference type="GO" id="GO:0016747">
    <property type="term" value="F:acyltransferase activity, transferring groups other than amino-acyl groups"/>
    <property type="evidence" value="ECO:0007669"/>
    <property type="project" value="InterPro"/>
</dbReference>
<dbReference type="OrthoDB" id="8288190at2"/>
<feature type="transmembrane region" description="Helical" evidence="1">
    <location>
        <begin position="208"/>
        <end position="229"/>
    </location>
</feature>
<dbReference type="Proteomes" id="UP000276254">
    <property type="component" value="Chromosome"/>
</dbReference>
<dbReference type="PANTHER" id="PTHR36927">
    <property type="entry name" value="BLR4337 PROTEIN"/>
    <property type="match status" value="1"/>
</dbReference>
<dbReference type="RefSeq" id="WP_121153197.1">
    <property type="nucleotide sequence ID" value="NZ_CP032829.1"/>
</dbReference>
<feature type="domain" description="Acyltransferase 3" evidence="2">
    <location>
        <begin position="7"/>
        <end position="322"/>
    </location>
</feature>
<feature type="transmembrane region" description="Helical" evidence="1">
    <location>
        <begin position="241"/>
        <end position="260"/>
    </location>
</feature>
<gene>
    <name evidence="3" type="ORF">D3Y57_12085</name>
</gene>
<feature type="transmembrane region" description="Helical" evidence="1">
    <location>
        <begin position="305"/>
        <end position="327"/>
    </location>
</feature>
<evidence type="ECO:0000259" key="2">
    <source>
        <dbReference type="Pfam" id="PF01757"/>
    </source>
</evidence>
<evidence type="ECO:0000313" key="3">
    <source>
        <dbReference type="EMBL" id="AYJ86572.1"/>
    </source>
</evidence>
<name>A0A494TGX8_SPHPE</name>
<dbReference type="InterPro" id="IPR002656">
    <property type="entry name" value="Acyl_transf_3_dom"/>
</dbReference>
<proteinExistence type="predicted"/>
<reference evidence="3 4" key="1">
    <citation type="submission" date="2018-09" db="EMBL/GenBank/DDBJ databases">
        <title>Sphingomonas peninsula sp. nov., isolated from fildes peninsula, Antarctic soil.</title>
        <authorList>
            <person name="Yingchao G."/>
        </authorList>
    </citation>
    <scope>NUCLEOTIDE SEQUENCE [LARGE SCALE GENOMIC DNA]</scope>
    <source>
        <strain evidence="3 4">YZ-8</strain>
    </source>
</reference>
<keyword evidence="1" id="KW-0472">Membrane</keyword>
<keyword evidence="1" id="KW-1133">Transmembrane helix</keyword>
<dbReference type="InterPro" id="IPR050623">
    <property type="entry name" value="Glucan_succinyl_AcylTrfase"/>
</dbReference>
<evidence type="ECO:0000256" key="1">
    <source>
        <dbReference type="SAM" id="Phobius"/>
    </source>
</evidence>
<feature type="transmembrane region" description="Helical" evidence="1">
    <location>
        <begin position="281"/>
        <end position="299"/>
    </location>
</feature>
<evidence type="ECO:0000313" key="4">
    <source>
        <dbReference type="Proteomes" id="UP000276254"/>
    </source>
</evidence>
<dbReference type="PANTHER" id="PTHR36927:SF1">
    <property type="entry name" value="MDO-LIKE PROTEIN"/>
    <property type="match status" value="1"/>
</dbReference>
<dbReference type="AlphaFoldDB" id="A0A494TGX8"/>
<feature type="transmembrane region" description="Helical" evidence="1">
    <location>
        <begin position="180"/>
        <end position="196"/>
    </location>
</feature>
<keyword evidence="1" id="KW-0812">Transmembrane</keyword>
<feature type="transmembrane region" description="Helical" evidence="1">
    <location>
        <begin position="102"/>
        <end position="124"/>
    </location>
</feature>
<protein>
    <recommendedName>
        <fullName evidence="2">Acyltransferase 3 domain-containing protein</fullName>
    </recommendedName>
</protein>
<sequence>MTSERIDGLDVWRAVFLTLGVCLHTTDAKHVPAEYLIQILSSMFRMGAFMAIAGVLSGIVLHSRHPRVWFHKKMIQLGIPMLVGLLVTNTLLYPLTHSIELYHMWFLISLLVYCTILYIGNIYFTTREYDVTSYLDISEMKLVPAMLVVMAFTIVTVFATQATFYVLPAMKRVSDLTCETVQYVAPFLLGYFYGKYQSVRDLANSNNVALVILIICSLVPMSIFVYIYGYEALDGFGQHQTIIKTFTYSSVMYPIICLILQQAFKIRNYSEKIIKFSKSSYTIYLIHFPIAGYALVYIPSSSSYLLDYIIRIAFVLTASYWFHLLVVRSKLMTFLFNGKPMRVRARYKASLGAVRL</sequence>
<keyword evidence="4" id="KW-1185">Reference proteome</keyword>
<feature type="transmembrane region" description="Helical" evidence="1">
    <location>
        <begin position="44"/>
        <end position="62"/>
    </location>
</feature>
<dbReference type="EMBL" id="CP032829">
    <property type="protein sequence ID" value="AYJ86572.1"/>
    <property type="molecule type" value="Genomic_DNA"/>
</dbReference>
<feature type="transmembrane region" description="Helical" evidence="1">
    <location>
        <begin position="145"/>
        <end position="168"/>
    </location>
</feature>
<organism evidence="3 4">
    <name type="scientific">Sphingomonas paeninsulae</name>
    <dbReference type="NCBI Taxonomy" id="2319844"/>
    <lineage>
        <taxon>Bacteria</taxon>
        <taxon>Pseudomonadati</taxon>
        <taxon>Pseudomonadota</taxon>
        <taxon>Alphaproteobacteria</taxon>
        <taxon>Sphingomonadales</taxon>
        <taxon>Sphingomonadaceae</taxon>
        <taxon>Sphingomonas</taxon>
    </lineage>
</organism>
<dbReference type="Pfam" id="PF01757">
    <property type="entry name" value="Acyl_transf_3"/>
    <property type="match status" value="1"/>
</dbReference>
<feature type="transmembrane region" description="Helical" evidence="1">
    <location>
        <begin position="74"/>
        <end position="96"/>
    </location>
</feature>
<dbReference type="KEGG" id="spha:D3Y57_12085"/>
<accession>A0A494TGX8</accession>